<dbReference type="GO" id="GO:0006307">
    <property type="term" value="P:DNA alkylation repair"/>
    <property type="evidence" value="ECO:0007669"/>
    <property type="project" value="InterPro"/>
</dbReference>
<dbReference type="InterPro" id="IPR005123">
    <property type="entry name" value="Oxoglu/Fe-dep_dioxygenase_dom"/>
</dbReference>
<dbReference type="Proteomes" id="UP000745764">
    <property type="component" value="Unassembled WGS sequence"/>
</dbReference>
<sequence>MTQRINLSEDGASYIIMDTLPEDLKTYATDTFDTLFDLHPEERGKVQMQTGEVESPRWHKSYLNTPIHDPALHYSYMFSGKNDPANRDPLPNALLPFLNYVNRDNAGYNQVVINWYKDGQDFTAQHSDCEVGMEEGADIVIISLGDERVLKIRAKHLEHLEHGEALKVPLPHGSVLTMGGHTQKLFRHGVPKSDSEEPRISITFRRFKKE</sequence>
<dbReference type="Pfam" id="PF13532">
    <property type="entry name" value="2OG-FeII_Oxy_2"/>
    <property type="match status" value="1"/>
</dbReference>
<evidence type="ECO:0000313" key="2">
    <source>
        <dbReference type="EMBL" id="CAD0106372.1"/>
    </source>
</evidence>
<dbReference type="PANTHER" id="PTHR31212:SF4">
    <property type="entry name" value="ALPHA-KETOGLUTARATE-DEPENDENT DIOXYGENASE ALKB HOMOLOG 3"/>
    <property type="match status" value="1"/>
</dbReference>
<name>A0A9N8K8K8_9PEZI</name>
<dbReference type="InterPro" id="IPR037151">
    <property type="entry name" value="AlkB-like_sf"/>
</dbReference>
<dbReference type="AlphaFoldDB" id="A0A9N8K8K8"/>
<evidence type="ECO:0000259" key="1">
    <source>
        <dbReference type="PROSITE" id="PS51471"/>
    </source>
</evidence>
<protein>
    <recommendedName>
        <fullName evidence="1">Fe2OG dioxygenase domain-containing protein</fullName>
    </recommendedName>
</protein>
<keyword evidence="3" id="KW-1185">Reference proteome</keyword>
<gene>
    <name evidence="2" type="ORF">AWRI4620_LOCUS627</name>
</gene>
<dbReference type="PROSITE" id="PS51471">
    <property type="entry name" value="FE2OG_OXY"/>
    <property type="match status" value="1"/>
</dbReference>
<reference evidence="2" key="1">
    <citation type="submission" date="2020-06" db="EMBL/GenBank/DDBJ databases">
        <authorList>
            <person name="Onetto C."/>
        </authorList>
    </citation>
    <scope>NUCLEOTIDE SEQUENCE</scope>
</reference>
<evidence type="ECO:0000313" key="3">
    <source>
        <dbReference type="Proteomes" id="UP000745764"/>
    </source>
</evidence>
<dbReference type="PANTHER" id="PTHR31212">
    <property type="entry name" value="ALPHA-KETOGLUTARATE-DEPENDENT DIOXYGENASE ALKB HOMOLOG 3"/>
    <property type="match status" value="1"/>
</dbReference>
<dbReference type="GO" id="GO:0051213">
    <property type="term" value="F:dioxygenase activity"/>
    <property type="evidence" value="ECO:0007669"/>
    <property type="project" value="InterPro"/>
</dbReference>
<comment type="caution">
    <text evidence="2">The sequence shown here is derived from an EMBL/GenBank/DDBJ whole genome shotgun (WGS) entry which is preliminary data.</text>
</comment>
<dbReference type="SUPFAM" id="SSF51197">
    <property type="entry name" value="Clavaminate synthase-like"/>
    <property type="match status" value="1"/>
</dbReference>
<dbReference type="InterPro" id="IPR027450">
    <property type="entry name" value="AlkB-like"/>
</dbReference>
<organism evidence="2 3">
    <name type="scientific">Aureobasidium uvarum</name>
    <dbReference type="NCBI Taxonomy" id="2773716"/>
    <lineage>
        <taxon>Eukaryota</taxon>
        <taxon>Fungi</taxon>
        <taxon>Dikarya</taxon>
        <taxon>Ascomycota</taxon>
        <taxon>Pezizomycotina</taxon>
        <taxon>Dothideomycetes</taxon>
        <taxon>Dothideomycetidae</taxon>
        <taxon>Dothideales</taxon>
        <taxon>Saccotheciaceae</taxon>
        <taxon>Aureobasidium</taxon>
    </lineage>
</organism>
<feature type="domain" description="Fe2OG dioxygenase" evidence="1">
    <location>
        <begin position="107"/>
        <end position="208"/>
    </location>
</feature>
<dbReference type="Gene3D" id="2.60.120.590">
    <property type="entry name" value="Alpha-ketoglutarate-dependent dioxygenase AlkB-like"/>
    <property type="match status" value="1"/>
</dbReference>
<dbReference type="InterPro" id="IPR032854">
    <property type="entry name" value="ALKBH3"/>
</dbReference>
<dbReference type="OrthoDB" id="545910at2759"/>
<accession>A0A9N8K8K8</accession>
<proteinExistence type="predicted"/>
<dbReference type="EMBL" id="CAINUL010000001">
    <property type="protein sequence ID" value="CAD0106372.1"/>
    <property type="molecule type" value="Genomic_DNA"/>
</dbReference>